<keyword evidence="3" id="KW-0238">DNA-binding</keyword>
<evidence type="ECO:0000256" key="5">
    <source>
        <dbReference type="ARBA" id="ARBA00023242"/>
    </source>
</evidence>
<evidence type="ECO:0000259" key="7">
    <source>
        <dbReference type="Pfam" id="PF00847"/>
    </source>
</evidence>
<dbReference type="Pfam" id="PF00847">
    <property type="entry name" value="AP2"/>
    <property type="match status" value="1"/>
</dbReference>
<keyword evidence="4" id="KW-0804">Transcription</keyword>
<accession>A0AAD8UWA1</accession>
<dbReference type="InterPro" id="IPR001471">
    <property type="entry name" value="AP2/ERF_dom"/>
</dbReference>
<comment type="caution">
    <text evidence="8">The sequence shown here is derived from an EMBL/GenBank/DDBJ whole genome shotgun (WGS) entry which is preliminary data.</text>
</comment>
<gene>
    <name evidence="8" type="ORF">BgAZ_107150</name>
</gene>
<proteinExistence type="predicted"/>
<dbReference type="AlphaFoldDB" id="A0AAD8UWA1"/>
<evidence type="ECO:0000313" key="8">
    <source>
        <dbReference type="EMBL" id="KAK1444809.1"/>
    </source>
</evidence>
<evidence type="ECO:0000313" key="9">
    <source>
        <dbReference type="Proteomes" id="UP001230268"/>
    </source>
</evidence>
<evidence type="ECO:0000256" key="1">
    <source>
        <dbReference type="ARBA" id="ARBA00004123"/>
    </source>
</evidence>
<reference evidence="8" key="1">
    <citation type="submission" date="2023-08" db="EMBL/GenBank/DDBJ databases">
        <title>Draft sequence of the Babesia gibsoni genome.</title>
        <authorList>
            <person name="Yamagishi J.Y."/>
            <person name="Xuan X.X."/>
        </authorList>
    </citation>
    <scope>NUCLEOTIDE SEQUENCE</scope>
    <source>
        <strain evidence="8">Azabu</strain>
    </source>
</reference>
<sequence length="184" mass="21239">MRSKASRSLPGGNPPHPRTLQVSTVTKSSTRRRRRAGNKKIPDNAIIVPNVPEDDYYSPIPGVYYHFAKLEWRATCRDPFNCSKRTQKTFGVRKYGFYEAKLRAEVAAHEWDKHRQLVSFLRSVTNTEEKEEAEASPPQPPPNSPYDAPYMPYDYTMMYPWTWMPPFPDGVVMGAPLQPCERME</sequence>
<dbReference type="GO" id="GO:0003677">
    <property type="term" value="F:DNA binding"/>
    <property type="evidence" value="ECO:0007669"/>
    <property type="project" value="UniProtKB-KW"/>
</dbReference>
<evidence type="ECO:0000256" key="6">
    <source>
        <dbReference type="SAM" id="MobiDB-lite"/>
    </source>
</evidence>
<keyword evidence="2" id="KW-0805">Transcription regulation</keyword>
<feature type="region of interest" description="Disordered" evidence="6">
    <location>
        <begin position="126"/>
        <end position="145"/>
    </location>
</feature>
<evidence type="ECO:0000256" key="4">
    <source>
        <dbReference type="ARBA" id="ARBA00023163"/>
    </source>
</evidence>
<dbReference type="EMBL" id="JAVEPI010000001">
    <property type="protein sequence ID" value="KAK1444809.1"/>
    <property type="molecule type" value="Genomic_DNA"/>
</dbReference>
<organism evidence="8 9">
    <name type="scientific">Babesia gibsoni</name>
    <dbReference type="NCBI Taxonomy" id="33632"/>
    <lineage>
        <taxon>Eukaryota</taxon>
        <taxon>Sar</taxon>
        <taxon>Alveolata</taxon>
        <taxon>Apicomplexa</taxon>
        <taxon>Aconoidasida</taxon>
        <taxon>Piroplasmida</taxon>
        <taxon>Babesiidae</taxon>
        <taxon>Babesia</taxon>
    </lineage>
</organism>
<feature type="compositionally biased region" description="Basic residues" evidence="6">
    <location>
        <begin position="29"/>
        <end position="38"/>
    </location>
</feature>
<name>A0AAD8UWA1_BABGI</name>
<evidence type="ECO:0000256" key="3">
    <source>
        <dbReference type="ARBA" id="ARBA00023125"/>
    </source>
</evidence>
<feature type="region of interest" description="Disordered" evidence="6">
    <location>
        <begin position="1"/>
        <end position="41"/>
    </location>
</feature>
<evidence type="ECO:0000256" key="2">
    <source>
        <dbReference type="ARBA" id="ARBA00023015"/>
    </source>
</evidence>
<comment type="subcellular location">
    <subcellularLocation>
        <location evidence="1">Nucleus</location>
    </subcellularLocation>
</comment>
<dbReference type="Proteomes" id="UP001230268">
    <property type="component" value="Unassembled WGS sequence"/>
</dbReference>
<feature type="domain" description="AP2/ERF" evidence="7">
    <location>
        <begin position="60"/>
        <end position="112"/>
    </location>
</feature>
<keyword evidence="9" id="KW-1185">Reference proteome</keyword>
<dbReference type="GO" id="GO:0003700">
    <property type="term" value="F:DNA-binding transcription factor activity"/>
    <property type="evidence" value="ECO:0007669"/>
    <property type="project" value="InterPro"/>
</dbReference>
<protein>
    <submittedName>
        <fullName evidence="8">AP2</fullName>
    </submittedName>
</protein>
<dbReference type="Gene3D" id="1.20.5.2050">
    <property type="match status" value="1"/>
</dbReference>
<keyword evidence="5" id="KW-0539">Nucleus</keyword>
<dbReference type="GO" id="GO:0005634">
    <property type="term" value="C:nucleus"/>
    <property type="evidence" value="ECO:0007669"/>
    <property type="project" value="UniProtKB-SubCell"/>
</dbReference>